<evidence type="ECO:0000313" key="9">
    <source>
        <dbReference type="EMBL" id="KAG5325474.1"/>
    </source>
</evidence>
<feature type="binding site" evidence="6">
    <location>
        <position position="67"/>
    </location>
    <ligand>
        <name>ATP</name>
        <dbReference type="ChEBI" id="CHEBI:30616"/>
    </ligand>
</feature>
<feature type="compositionally biased region" description="Polar residues" evidence="7">
    <location>
        <begin position="993"/>
        <end position="1004"/>
    </location>
</feature>
<keyword evidence="2" id="KW-0808">Transferase</keyword>
<feature type="compositionally biased region" description="Basic and acidic residues" evidence="7">
    <location>
        <begin position="1977"/>
        <end position="1988"/>
    </location>
</feature>
<keyword evidence="1" id="KW-0723">Serine/threonine-protein kinase</keyword>
<name>A0A836F0X4_9HYME</name>
<feature type="region of interest" description="Disordered" evidence="7">
    <location>
        <begin position="878"/>
        <end position="1010"/>
    </location>
</feature>
<feature type="region of interest" description="Disordered" evidence="7">
    <location>
        <begin position="473"/>
        <end position="536"/>
    </location>
</feature>
<feature type="compositionally biased region" description="Basic and acidic residues" evidence="7">
    <location>
        <begin position="890"/>
        <end position="903"/>
    </location>
</feature>
<dbReference type="GO" id="GO:0000226">
    <property type="term" value="P:microtubule cytoskeleton organization"/>
    <property type="evidence" value="ECO:0007669"/>
    <property type="project" value="TreeGrafter"/>
</dbReference>
<dbReference type="GO" id="GO:0035556">
    <property type="term" value="P:intracellular signal transduction"/>
    <property type="evidence" value="ECO:0007669"/>
    <property type="project" value="TreeGrafter"/>
</dbReference>
<dbReference type="Gene3D" id="1.10.510.10">
    <property type="entry name" value="Transferase(Phosphotransferase) domain 1"/>
    <property type="match status" value="1"/>
</dbReference>
<reference evidence="9" key="1">
    <citation type="submission" date="2020-02" db="EMBL/GenBank/DDBJ databases">
        <title>Relaxed selection underlies rapid genomic changes in the transitions from sociality to social parasitism in ants.</title>
        <authorList>
            <person name="Bi X."/>
        </authorList>
    </citation>
    <scope>NUCLEOTIDE SEQUENCE</scope>
    <source>
        <strain evidence="9">BGI-DK2014c</strain>
        <tissue evidence="9">Whole body</tissue>
    </source>
</reference>
<dbReference type="CDD" id="cd14073">
    <property type="entry name" value="STKc_NUAK"/>
    <property type="match status" value="1"/>
</dbReference>
<feature type="region of interest" description="Disordered" evidence="7">
    <location>
        <begin position="2196"/>
        <end position="2226"/>
    </location>
</feature>
<feature type="compositionally biased region" description="Basic and acidic residues" evidence="7">
    <location>
        <begin position="552"/>
        <end position="564"/>
    </location>
</feature>
<feature type="non-terminal residue" evidence="9">
    <location>
        <position position="2716"/>
    </location>
</feature>
<evidence type="ECO:0000256" key="2">
    <source>
        <dbReference type="ARBA" id="ARBA00022679"/>
    </source>
</evidence>
<feature type="compositionally biased region" description="Low complexity" evidence="7">
    <location>
        <begin position="925"/>
        <end position="943"/>
    </location>
</feature>
<dbReference type="Pfam" id="PF00069">
    <property type="entry name" value="Pkinase"/>
    <property type="match status" value="1"/>
</dbReference>
<dbReference type="PROSITE" id="PS00107">
    <property type="entry name" value="PROTEIN_KINASE_ATP"/>
    <property type="match status" value="1"/>
</dbReference>
<dbReference type="Proteomes" id="UP000668214">
    <property type="component" value="Unassembled WGS sequence"/>
</dbReference>
<dbReference type="PANTHER" id="PTHR24346:SF93">
    <property type="entry name" value="NUAK FAMILY SNF1-LIKE KINASE 1"/>
    <property type="match status" value="1"/>
</dbReference>
<feature type="region of interest" description="Disordered" evidence="7">
    <location>
        <begin position="2020"/>
        <end position="2073"/>
    </location>
</feature>
<feature type="compositionally biased region" description="Polar residues" evidence="7">
    <location>
        <begin position="944"/>
        <end position="954"/>
    </location>
</feature>
<feature type="compositionally biased region" description="Polar residues" evidence="7">
    <location>
        <begin position="739"/>
        <end position="751"/>
    </location>
</feature>
<feature type="compositionally biased region" description="Basic and acidic residues" evidence="7">
    <location>
        <begin position="1598"/>
        <end position="1626"/>
    </location>
</feature>
<keyword evidence="3 6" id="KW-0547">Nucleotide-binding</keyword>
<feature type="compositionally biased region" description="Basic and acidic residues" evidence="7">
    <location>
        <begin position="1997"/>
        <end position="2010"/>
    </location>
</feature>
<evidence type="ECO:0000313" key="10">
    <source>
        <dbReference type="Proteomes" id="UP000668214"/>
    </source>
</evidence>
<feature type="region of interest" description="Disordered" evidence="7">
    <location>
        <begin position="1763"/>
        <end position="1943"/>
    </location>
</feature>
<evidence type="ECO:0000256" key="5">
    <source>
        <dbReference type="ARBA" id="ARBA00022840"/>
    </source>
</evidence>
<accession>A0A836F0X4</accession>
<dbReference type="FunFam" id="1.10.510.10:FF:000389">
    <property type="entry name" value="Uncharacterized protein, isoform E"/>
    <property type="match status" value="1"/>
</dbReference>
<keyword evidence="5 6" id="KW-0067">ATP-binding</keyword>
<feature type="compositionally biased region" description="Basic and acidic residues" evidence="7">
    <location>
        <begin position="411"/>
        <end position="420"/>
    </location>
</feature>
<feature type="region of interest" description="Disordered" evidence="7">
    <location>
        <begin position="726"/>
        <end position="756"/>
    </location>
</feature>
<keyword evidence="10" id="KW-1185">Reference proteome</keyword>
<dbReference type="InterPro" id="IPR017441">
    <property type="entry name" value="Protein_kinase_ATP_BS"/>
</dbReference>
<feature type="compositionally biased region" description="Low complexity" evidence="7">
    <location>
        <begin position="1246"/>
        <end position="1255"/>
    </location>
</feature>
<organism evidence="9 10">
    <name type="scientific">Pseudoatta argentina</name>
    <dbReference type="NCBI Taxonomy" id="621737"/>
    <lineage>
        <taxon>Eukaryota</taxon>
        <taxon>Metazoa</taxon>
        <taxon>Ecdysozoa</taxon>
        <taxon>Arthropoda</taxon>
        <taxon>Hexapoda</taxon>
        <taxon>Insecta</taxon>
        <taxon>Pterygota</taxon>
        <taxon>Neoptera</taxon>
        <taxon>Endopterygota</taxon>
        <taxon>Hymenoptera</taxon>
        <taxon>Apocrita</taxon>
        <taxon>Aculeata</taxon>
        <taxon>Formicoidea</taxon>
        <taxon>Formicidae</taxon>
        <taxon>Myrmicinae</taxon>
        <taxon>Pseudoatta</taxon>
    </lineage>
</organism>
<evidence type="ECO:0000256" key="4">
    <source>
        <dbReference type="ARBA" id="ARBA00022777"/>
    </source>
</evidence>
<keyword evidence="4 9" id="KW-0418">Kinase</keyword>
<feature type="compositionally biased region" description="Basic and acidic residues" evidence="7">
    <location>
        <begin position="1676"/>
        <end position="1692"/>
    </location>
</feature>
<dbReference type="SMART" id="SM00220">
    <property type="entry name" value="S_TKc"/>
    <property type="match status" value="1"/>
</dbReference>
<feature type="compositionally biased region" description="Basic and acidic residues" evidence="7">
    <location>
        <begin position="371"/>
        <end position="388"/>
    </location>
</feature>
<feature type="compositionally biased region" description="Basic and acidic residues" evidence="7">
    <location>
        <begin position="1575"/>
        <end position="1589"/>
    </location>
</feature>
<feature type="compositionally biased region" description="Basic and acidic residues" evidence="7">
    <location>
        <begin position="1919"/>
        <end position="1943"/>
    </location>
</feature>
<dbReference type="InterPro" id="IPR000719">
    <property type="entry name" value="Prot_kinase_dom"/>
</dbReference>
<feature type="compositionally biased region" description="Low complexity" evidence="7">
    <location>
        <begin position="1906"/>
        <end position="1917"/>
    </location>
</feature>
<feature type="compositionally biased region" description="Basic and acidic residues" evidence="7">
    <location>
        <begin position="473"/>
        <end position="484"/>
    </location>
</feature>
<feature type="compositionally biased region" description="Basic and acidic residues" evidence="7">
    <location>
        <begin position="2024"/>
        <end position="2038"/>
    </location>
</feature>
<feature type="region of interest" description="Disordered" evidence="7">
    <location>
        <begin position="1566"/>
        <end position="1750"/>
    </location>
</feature>
<feature type="region of interest" description="Disordered" evidence="7">
    <location>
        <begin position="552"/>
        <end position="586"/>
    </location>
</feature>
<evidence type="ECO:0000256" key="1">
    <source>
        <dbReference type="ARBA" id="ARBA00022527"/>
    </source>
</evidence>
<dbReference type="SUPFAM" id="SSF56112">
    <property type="entry name" value="Protein kinase-like (PK-like)"/>
    <property type="match status" value="1"/>
</dbReference>
<feature type="region of interest" description="Disordered" evidence="7">
    <location>
        <begin position="1159"/>
        <end position="1263"/>
    </location>
</feature>
<feature type="compositionally biased region" description="Polar residues" evidence="7">
    <location>
        <begin position="1796"/>
        <end position="1814"/>
    </location>
</feature>
<evidence type="ECO:0000256" key="3">
    <source>
        <dbReference type="ARBA" id="ARBA00022741"/>
    </source>
</evidence>
<feature type="non-terminal residue" evidence="9">
    <location>
        <position position="1"/>
    </location>
</feature>
<feature type="compositionally biased region" description="Polar residues" evidence="7">
    <location>
        <begin position="565"/>
        <end position="583"/>
    </location>
</feature>
<feature type="region of interest" description="Disordered" evidence="7">
    <location>
        <begin position="1042"/>
        <end position="1067"/>
    </location>
</feature>
<comment type="caution">
    <text evidence="9">The sequence shown here is derived from an EMBL/GenBank/DDBJ whole genome shotgun (WGS) entry which is preliminary data.</text>
</comment>
<feature type="region of interest" description="Disordered" evidence="7">
    <location>
        <begin position="2282"/>
        <end position="2311"/>
    </location>
</feature>
<feature type="region of interest" description="Disordered" evidence="7">
    <location>
        <begin position="1995"/>
        <end position="2014"/>
    </location>
</feature>
<feature type="compositionally biased region" description="Basic and acidic residues" evidence="7">
    <location>
        <begin position="1634"/>
        <end position="1663"/>
    </location>
</feature>
<dbReference type="PROSITE" id="PS00108">
    <property type="entry name" value="PROTEIN_KINASE_ST"/>
    <property type="match status" value="1"/>
</dbReference>
<dbReference type="PROSITE" id="PS50011">
    <property type="entry name" value="PROTEIN_KINASE_DOM"/>
    <property type="match status" value="1"/>
</dbReference>
<feature type="compositionally biased region" description="Basic and acidic residues" evidence="7">
    <location>
        <begin position="2282"/>
        <end position="2295"/>
    </location>
</feature>
<feature type="compositionally biased region" description="Basic and acidic residues" evidence="7">
    <location>
        <begin position="1701"/>
        <end position="1713"/>
    </location>
</feature>
<protein>
    <submittedName>
        <fullName evidence="9">NUAK1 kinase</fullName>
    </submittedName>
</protein>
<gene>
    <name evidence="9" type="primary">Nuak1</name>
    <name evidence="9" type="ORF">G6Z78_0006797</name>
</gene>
<dbReference type="GO" id="GO:0005737">
    <property type="term" value="C:cytoplasm"/>
    <property type="evidence" value="ECO:0007669"/>
    <property type="project" value="TreeGrafter"/>
</dbReference>
<proteinExistence type="predicted"/>
<evidence type="ECO:0000256" key="7">
    <source>
        <dbReference type="SAM" id="MobiDB-lite"/>
    </source>
</evidence>
<feature type="compositionally biased region" description="Polar residues" evidence="7">
    <location>
        <begin position="2206"/>
        <end position="2217"/>
    </location>
</feature>
<dbReference type="EMBL" id="JAANIA010000268">
    <property type="protein sequence ID" value="KAG5325474.1"/>
    <property type="molecule type" value="Genomic_DNA"/>
</dbReference>
<feature type="compositionally biased region" description="Basic and acidic residues" evidence="7">
    <location>
        <begin position="1848"/>
        <end position="1905"/>
    </location>
</feature>
<dbReference type="PANTHER" id="PTHR24346">
    <property type="entry name" value="MAP/MICROTUBULE AFFINITY-REGULATING KINASE"/>
    <property type="match status" value="1"/>
</dbReference>
<sequence>MVVGEASIHNIMGGMESTGGVRLHNHKRKLKQRFDIIKKLGQGTYGKVQLGINKETGQEVAIKTIKKCKIETEADLIRIRREIQIMSSVQHPNIIHIYEVFENREKMVLVMEYAAGGELYDYLSERKVLSEHEARRIFRQIATAVFYCHKHKICHRDLKLENILLDQVGNAKIADFGLSNVFDEQRLLSTFCGSPLYASPEIVKGTPYHGPEVDCWSLGVLLYTLVYGAMPFDGSNFKRLVKQISQSDYFEPKKPSPASPLIKEMLTVCPSRRADIERICTHWWVNEGYEQNCLDIAEDLAAQTPVRLDLLLSLVPQSASAEKLLVGDQQAGGDVANNMSSDTLVPTRCHSVGSLMELDQNNSDRRIRELFEEEPRSFAAGDAKRKLETTPSMDETTAAGVKRKERSRRKEKSDEREPRTYKSSSRHHSAPIPNSISEEAMEVEPTAIVTVPMSKTVDFEEIEAACLELIEESKERSPSKERSKTPLISEYQQSREPMSIEGAHICEINQKASNEQDKAQKKRTKSPNKSLYEDVEKTASENVNKIANEIAFKKSDNLESKVPNKSDTSGTNETSQDIQQFEPTENEFKKLKEKALSLDSELSNEVTNIPSVKPVERRRSKIFETAEKFNQLSSTAENEKPKKIFIPGVNVGGAKRAFERKASLSAITPPPTKVSAFKVIIDVPTKTGEKDEQKQTLGNQEIIATEDKLNKRDEAKKRAIDIISGAIGKPPMQKKLNGSPLNSVSPQSPNSKKLGLKVQVAPNDVRSATVSVSTPIETKFDLDVKSTAPETTTTSTSDVANIETSQLDEPKISSKMEITLKSATLPRRKTSKAEITLSGIKSPETVAFKSEVEAKIAAFQPQKLRTQRSEVAFPVAAAVPHVNRSSSLEPEDRPKATPPKERIIPIQVETGHERTQHSSTPPPKSSMSQRSMSQQSNSLSRQSTADSDTDSALGSTMGPEPIKKSPREYIIPIAVEGGGYVTPRSGSLEPESKTGTPTSTNPSRSLFGRPRRMSSLLSDASEDESPFSPLHGEDLLQRHMHRLRSSRPSRQPSEHADSLSSGEDDDDDGFELLTAENLFSTLLSRVRSLTQRLNVDDNRSGGFSSSRLFGRLGSQSSQSFWGLNKPLSSYENYVETRTMTTRLSESQFKHSLNRDADIFSKRNTASTSNSVTPNSPGSHNTSSRENVFEIGNNTLPRDKVEVHEEDVKAETTAQIRRESQESLEQNFTPSLARRLSRQFIEQTRQSVPRSPSSSRDNNRYYQSPTRDFAQSLIGLSEIAKRYSTSTTSDRTEYRGRSLDRGIRRTNSLLEPCKYDKSERHSPRRSISLFDDDDDDDCDNKLLPPLPKHIMTLGRKYKDSIRSSVIGNARRDSFHGYRADKIQEEPGDDTYLSVCKEEIDNMTENGSTSEGTSISVCNSNTNSMENTTGVTTTSSVSVKSCEISSTESSSNLGDYGKSICKSDISKSFENRLMAAENLIKESKLKNLQFNPNLSCNYKDMDKCDKETLMTTSDPLSAANSGTSKRRSCIPSLRLRSGSLTRESSVKSFAGPADVSVGGINQERSILSKLFRGSGSGDKETEPKDNKSEKSKQHRISRFLRPDFFDTPREESQYVKEKEAQKAAENERRKSRFMRRKSESKDRKEDDSKDEKICKEINTLQKDKLGGAGASSSSSFAFEDKTNKEDKERVKVEQGSKNSFLHSLEKKLERLRSNDETTSMVAKPTINGSSMEERGLRECSAPPIECSPADSAGSSLLEVKKTLSVENLSRHDGSNKDVKNVPSSKGRVTSVLGLFKTNADTPKRNANGSSRTQNAIMSKLKKSPPKCVKSVESSLEEDVTGTSKIPTKFTRTDKKPMKKLPENKRSSEKIVSEICKRSPSKEKSKEKELIAKERKPFVEKQSREVKRPAPSSDSSASSSVDRMKLDKVDSLKKSSDQSSELLRKVVDDKHIHVAPIINNEDKKLIKTKRNINSLGKNESVTKIDKGENVDKNKIKKLVKSKENASKDETNDSRKKKIVRVVKKVVKKSDSSESKSDEKGKSSKLLTKKKTVTTKKEKSLEGPNVMAEGSIEGNDQTDDQITAKSSCMPVKQAESDLPAKSKDAMKNANQIKTDIKGTDKFDINLSSTDVSQANFILGNASNSQSILSSLPPISSSSSTARLDSNFNICQSKQQPLEQCRSNRANLKLDLSKIPQHTFRHATPKRDSPECSSPKTKSIVSIGSPKIDDPMAESGSDKLMERLSKMTHHANITGNKIIIDKPLRAKDVAELKREVTECARIIENHVESRDDHSNQRSVDHTSASNEPKEIKLNPSEGINDVTKEIIKESPDDCISEMFSPEEPESFDSWSICSADLNHNRSDLHSPTSPSYSLFMRGSDSSESVIDRIRRRSFYSRFNDRKRPSLTAPPPGVNSVTLPRRFSFNSSRERDRDRLYNYGVTRTREKDKNYILYGDDEVSSRKSPVDRERYSDASNVYGHQTDARIFFDHYGSGLPSSSHDSLRRYVRSPTLDLVASRAKYHSTDVITDNDLGGVSCKSSLSRSFLSDGIADSSYYGRNTSTTLPKKYGSTVGGLEPKSVEYYEEILSPSNPDYLSPRDACRSPLLDIYLSRCENGCNHNGNLELQQFSADKPRTYTDAEIVQGNSKSLEFLFFRNIVQRFNEKREVFSTAVDSLSNTFVMNGIYLIQTEYRILQKEDMLNTFKLQRFYNTDCVKMSRASSS</sequence>
<feature type="compositionally biased region" description="Basic residues" evidence="7">
    <location>
        <begin position="401"/>
        <end position="410"/>
    </location>
</feature>
<dbReference type="GO" id="GO:0005524">
    <property type="term" value="F:ATP binding"/>
    <property type="evidence" value="ECO:0007669"/>
    <property type="project" value="UniProtKB-UniRule"/>
</dbReference>
<feature type="domain" description="Protein kinase" evidence="8">
    <location>
        <begin position="34"/>
        <end position="285"/>
    </location>
</feature>
<evidence type="ECO:0000259" key="8">
    <source>
        <dbReference type="PROSITE" id="PS50011"/>
    </source>
</evidence>
<feature type="compositionally biased region" description="Polar residues" evidence="7">
    <location>
        <begin position="1161"/>
        <end position="1195"/>
    </location>
</feature>
<feature type="region of interest" description="Disordered" evidence="7">
    <location>
        <begin position="1967"/>
        <end position="1988"/>
    </location>
</feature>
<dbReference type="InterPro" id="IPR011009">
    <property type="entry name" value="Kinase-like_dom_sf"/>
</dbReference>
<feature type="compositionally biased region" description="Polar residues" evidence="7">
    <location>
        <begin position="1714"/>
        <end position="1728"/>
    </location>
</feature>
<evidence type="ECO:0000256" key="6">
    <source>
        <dbReference type="PROSITE-ProRule" id="PRU10141"/>
    </source>
</evidence>
<dbReference type="InterPro" id="IPR008271">
    <property type="entry name" value="Ser/Thr_kinase_AS"/>
</dbReference>
<dbReference type="GO" id="GO:0050321">
    <property type="term" value="F:tau-protein kinase activity"/>
    <property type="evidence" value="ECO:0007669"/>
    <property type="project" value="TreeGrafter"/>
</dbReference>
<feature type="region of interest" description="Disordered" evidence="7">
    <location>
        <begin position="371"/>
        <end position="443"/>
    </location>
</feature>
<dbReference type="FunFam" id="3.30.200.20:FF:000315">
    <property type="entry name" value="Calcium-dependent protein kinase 3"/>
    <property type="match status" value="1"/>
</dbReference>
<feature type="compositionally biased region" description="Basic and acidic residues" evidence="7">
    <location>
        <begin position="1196"/>
        <end position="1220"/>
    </location>
</feature>
<feature type="compositionally biased region" description="Basic and acidic residues" evidence="7">
    <location>
        <begin position="1763"/>
        <end position="1777"/>
    </location>
</feature>